<dbReference type="InterPro" id="IPR045286">
    <property type="entry name" value="FBS1-like"/>
</dbReference>
<comment type="caution">
    <text evidence="2">The sequence shown here is derived from an EMBL/GenBank/DDBJ whole genome shotgun (WGS) entry which is preliminary data.</text>
</comment>
<keyword evidence="3" id="KW-1185">Reference proteome</keyword>
<sequence>MALGGKRGWLRVKRGVMDAEDGLGLGSVRYTRGLGRKRILISNVAETPSSSEKKITRTPLKRQCSARMVDFESDERFQLEFLPQDILIRIISGVNHEDLKQLFHVSKSIREATQIAKEQHFAYSTPKKTQVFRSSIDFKEPSEFDEIEAPNAPKQFRAHKSRISREKLAGISVALFASPKKELFMEE</sequence>
<evidence type="ECO:0000313" key="3">
    <source>
        <dbReference type="Proteomes" id="UP001064489"/>
    </source>
</evidence>
<dbReference type="SUPFAM" id="SSF81383">
    <property type="entry name" value="F-box domain"/>
    <property type="match status" value="1"/>
</dbReference>
<reference evidence="2 3" key="1">
    <citation type="journal article" date="2022" name="Plant J.">
        <title>Strategies of tolerance reflected in two North American maple genomes.</title>
        <authorList>
            <person name="McEvoy S.L."/>
            <person name="Sezen U.U."/>
            <person name="Trouern-Trend A."/>
            <person name="McMahon S.M."/>
            <person name="Schaberg P.G."/>
            <person name="Yang J."/>
            <person name="Wegrzyn J.L."/>
            <person name="Swenson N.G."/>
        </authorList>
    </citation>
    <scope>NUCLEOTIDE SEQUENCE [LARGE SCALE GENOMIC DNA]</scope>
    <source>
        <strain evidence="2">91603</strain>
    </source>
</reference>
<dbReference type="AlphaFoldDB" id="A0AAD5JNZ7"/>
<evidence type="ECO:0000313" key="2">
    <source>
        <dbReference type="EMBL" id="KAI9197669.1"/>
    </source>
</evidence>
<dbReference type="EMBL" id="JAJSOW010000002">
    <property type="protein sequence ID" value="KAI9197669.1"/>
    <property type="molecule type" value="Genomic_DNA"/>
</dbReference>
<proteinExistence type="predicted"/>
<dbReference type="PANTHER" id="PTHR34049">
    <property type="entry name" value="F-BOX PROTEIN SKIP27"/>
    <property type="match status" value="1"/>
</dbReference>
<name>A0AAD5JNZ7_ACENE</name>
<dbReference type="InterPro" id="IPR001810">
    <property type="entry name" value="F-box_dom"/>
</dbReference>
<dbReference type="PROSITE" id="PS50181">
    <property type="entry name" value="FBOX"/>
    <property type="match status" value="1"/>
</dbReference>
<organism evidence="2 3">
    <name type="scientific">Acer negundo</name>
    <name type="common">Box elder</name>
    <dbReference type="NCBI Taxonomy" id="4023"/>
    <lineage>
        <taxon>Eukaryota</taxon>
        <taxon>Viridiplantae</taxon>
        <taxon>Streptophyta</taxon>
        <taxon>Embryophyta</taxon>
        <taxon>Tracheophyta</taxon>
        <taxon>Spermatophyta</taxon>
        <taxon>Magnoliopsida</taxon>
        <taxon>eudicotyledons</taxon>
        <taxon>Gunneridae</taxon>
        <taxon>Pentapetalae</taxon>
        <taxon>rosids</taxon>
        <taxon>malvids</taxon>
        <taxon>Sapindales</taxon>
        <taxon>Sapindaceae</taxon>
        <taxon>Hippocastanoideae</taxon>
        <taxon>Acereae</taxon>
        <taxon>Acer</taxon>
    </lineage>
</organism>
<protein>
    <recommendedName>
        <fullName evidence="1">F-box domain-containing protein</fullName>
    </recommendedName>
</protein>
<gene>
    <name evidence="2" type="ORF">LWI28_002400</name>
</gene>
<feature type="domain" description="F-box" evidence="1">
    <location>
        <begin position="76"/>
        <end position="126"/>
    </location>
</feature>
<accession>A0AAD5JNZ7</accession>
<dbReference type="PANTHER" id="PTHR34049:SF1">
    <property type="entry name" value="F-BOX PROTEIN SKIP27"/>
    <property type="match status" value="1"/>
</dbReference>
<evidence type="ECO:0000259" key="1">
    <source>
        <dbReference type="PROSITE" id="PS50181"/>
    </source>
</evidence>
<dbReference type="InterPro" id="IPR036047">
    <property type="entry name" value="F-box-like_dom_sf"/>
</dbReference>
<dbReference type="Proteomes" id="UP001064489">
    <property type="component" value="Chromosome 13"/>
</dbReference>